<accession>A0A6J7DRW4</accession>
<organism evidence="1">
    <name type="scientific">freshwater metagenome</name>
    <dbReference type="NCBI Taxonomy" id="449393"/>
    <lineage>
        <taxon>unclassified sequences</taxon>
        <taxon>metagenomes</taxon>
        <taxon>ecological metagenomes</taxon>
    </lineage>
</organism>
<reference evidence="1" key="1">
    <citation type="submission" date="2020-05" db="EMBL/GenBank/DDBJ databases">
        <authorList>
            <person name="Chiriac C."/>
            <person name="Salcher M."/>
            <person name="Ghai R."/>
            <person name="Kavagutti S V."/>
        </authorList>
    </citation>
    <scope>NUCLEOTIDE SEQUENCE</scope>
</reference>
<name>A0A6J7DRW4_9ZZZZ</name>
<dbReference type="InterPro" id="IPR029058">
    <property type="entry name" value="AB_hydrolase_fold"/>
</dbReference>
<gene>
    <name evidence="1" type="ORF">UFOPK3401_00876</name>
</gene>
<evidence type="ECO:0000313" key="1">
    <source>
        <dbReference type="EMBL" id="CAB4872298.1"/>
    </source>
</evidence>
<proteinExistence type="predicted"/>
<protein>
    <submittedName>
        <fullName evidence="1">Unannotated protein</fullName>
    </submittedName>
</protein>
<dbReference type="Pfam" id="PF06028">
    <property type="entry name" value="DUF915"/>
    <property type="match status" value="1"/>
</dbReference>
<sequence>MSQQRAVVIVSGGAAVSPFTTPDAACAQGQAAGSTDTYLRQGLLDAGFTVFTSPATLGGTPAVTDEGFAGFSQPPHVLPSPLTVNSVGAIDDAGFALANFLEYLNEEFSIDTVDLIGHSMGGLFARAGHSELIKRESPITIGSLATLGSPWQGSFAGDYSAGEVSIDLADGDPVSEEILKQAKDLFEHASQGAGEQVTYEYLNTPGGWNQRHVGELDDVPVLLIGGDYLQREGGSPRMWPHDGLVALSSALALEVGSEVVPNRQMHTFPDVHSIYFADALELPWERGLTWDPEVLEVLVRHLTTAQARVRD</sequence>
<dbReference type="InterPro" id="IPR010315">
    <property type="entry name" value="DUF915_hydro-like"/>
</dbReference>
<dbReference type="EMBL" id="CAFBLM010000036">
    <property type="protein sequence ID" value="CAB4872298.1"/>
    <property type="molecule type" value="Genomic_DNA"/>
</dbReference>
<dbReference type="SUPFAM" id="SSF53474">
    <property type="entry name" value="alpha/beta-Hydrolases"/>
    <property type="match status" value="1"/>
</dbReference>
<dbReference type="Gene3D" id="3.40.50.1820">
    <property type="entry name" value="alpha/beta hydrolase"/>
    <property type="match status" value="1"/>
</dbReference>
<dbReference type="AlphaFoldDB" id="A0A6J7DRW4"/>